<proteinExistence type="predicted"/>
<keyword evidence="1" id="KW-0732">Signal</keyword>
<accession>A0A238U979</accession>
<dbReference type="AlphaFoldDB" id="A0A238U979"/>
<dbReference type="KEGG" id="tje:TJEJU_2038"/>
<evidence type="ECO:0000313" key="3">
    <source>
        <dbReference type="Proteomes" id="UP000215214"/>
    </source>
</evidence>
<reference evidence="2 3" key="1">
    <citation type="submission" date="2017-07" db="EMBL/GenBank/DDBJ databases">
        <authorList>
            <person name="Sun Z.S."/>
            <person name="Albrecht U."/>
            <person name="Echele G."/>
            <person name="Lee C.C."/>
        </authorList>
    </citation>
    <scope>NUCLEOTIDE SEQUENCE [LARGE SCALE GENOMIC DNA]</scope>
    <source>
        <strain evidence="3">type strain: KCTC 22618</strain>
    </source>
</reference>
<dbReference type="SUPFAM" id="SSF56925">
    <property type="entry name" value="OMPA-like"/>
    <property type="match status" value="1"/>
</dbReference>
<feature type="chain" id="PRO_5012511759" evidence="1">
    <location>
        <begin position="21"/>
        <end position="275"/>
    </location>
</feature>
<dbReference type="InterPro" id="IPR011250">
    <property type="entry name" value="OMP/PagP_B-barrel"/>
</dbReference>
<name>A0A238U979_9FLAO</name>
<sequence>MIKNSFLMLCVVLCSFTASAQFYVSFSGGYAFGAGEKEFRSNSVLTPTGIVNLGTFEGSYGEGVQTQLRGGYFFNEKWGVEVGVGYIYGTDQQFQKVEGILDLKTRGRAFGASLSGIYNINENFYVRAGMITKIAGKTEAVVDLTLPNALTGIGDVKADFTTDFRGKFPLGFIGAAGYKFPISDNLSLFAEVEYMSIDVTRDISELGDFEAVRITATGPETVSAAALAQQLGATPLAELSSLLSERLQWGENGLPSPEAPYSSFGINFGVTYSFK</sequence>
<protein>
    <submittedName>
        <fullName evidence="2">Uncharacterized protein</fullName>
    </submittedName>
</protein>
<feature type="signal peptide" evidence="1">
    <location>
        <begin position="1"/>
        <end position="20"/>
    </location>
</feature>
<dbReference type="OrthoDB" id="1198954at2"/>
<dbReference type="EMBL" id="LT899436">
    <property type="protein sequence ID" value="SNR15741.1"/>
    <property type="molecule type" value="Genomic_DNA"/>
</dbReference>
<evidence type="ECO:0000256" key="1">
    <source>
        <dbReference type="SAM" id="SignalP"/>
    </source>
</evidence>
<gene>
    <name evidence="2" type="ORF">TJEJU_2038</name>
</gene>
<dbReference type="Proteomes" id="UP000215214">
    <property type="component" value="Chromosome TJEJU"/>
</dbReference>
<evidence type="ECO:0000313" key="2">
    <source>
        <dbReference type="EMBL" id="SNR15741.1"/>
    </source>
</evidence>
<organism evidence="2 3">
    <name type="scientific">Tenacibaculum jejuense</name>
    <dbReference type="NCBI Taxonomy" id="584609"/>
    <lineage>
        <taxon>Bacteria</taxon>
        <taxon>Pseudomonadati</taxon>
        <taxon>Bacteroidota</taxon>
        <taxon>Flavobacteriia</taxon>
        <taxon>Flavobacteriales</taxon>
        <taxon>Flavobacteriaceae</taxon>
        <taxon>Tenacibaculum</taxon>
    </lineage>
</organism>
<dbReference type="RefSeq" id="WP_095071738.1">
    <property type="nucleotide sequence ID" value="NZ_LT899436.1"/>
</dbReference>
<keyword evidence="3" id="KW-1185">Reference proteome</keyword>
<dbReference type="Gene3D" id="2.40.160.20">
    <property type="match status" value="1"/>
</dbReference>